<dbReference type="InterPro" id="IPR050463">
    <property type="entry name" value="Gfo/Idh/MocA_oxidrdct_glycsds"/>
</dbReference>
<reference evidence="5" key="1">
    <citation type="submission" date="2020-02" db="EMBL/GenBank/DDBJ databases">
        <authorList>
            <person name="Sanka Loganathachetti D."/>
            <person name="Muthuraman S."/>
        </authorList>
    </citation>
    <scope>NUCLEOTIDE SEQUENCE</scope>
</reference>
<protein>
    <submittedName>
        <fullName evidence="5">Gfo/Idh/MocA family oxidoreductase</fullName>
    </submittedName>
</protein>
<accession>A0A6G7MAB3</accession>
<feature type="domain" description="Gfo/Idh/MocA-like oxidoreductase bacterial type C-terminal" evidence="4">
    <location>
        <begin position="204"/>
        <end position="418"/>
    </location>
</feature>
<evidence type="ECO:0000256" key="1">
    <source>
        <dbReference type="SAM" id="MobiDB-lite"/>
    </source>
</evidence>
<dbReference type="Gene3D" id="3.30.360.10">
    <property type="entry name" value="Dihydrodipicolinate Reductase, domain 2"/>
    <property type="match status" value="1"/>
</dbReference>
<dbReference type="EMBL" id="MT109185">
    <property type="protein sequence ID" value="QIJ31397.1"/>
    <property type="molecule type" value="Genomic_DNA"/>
</dbReference>
<dbReference type="SUPFAM" id="SSF51735">
    <property type="entry name" value="NAD(P)-binding Rossmann-fold domains"/>
    <property type="match status" value="1"/>
</dbReference>
<dbReference type="SUPFAM" id="SSF55347">
    <property type="entry name" value="Glyceraldehyde-3-phosphate dehydrogenase-like, C-terminal domain"/>
    <property type="match status" value="1"/>
</dbReference>
<feature type="domain" description="Gfo/Idh/MocA-like oxidoreductase N-terminal" evidence="3">
    <location>
        <begin position="47"/>
        <end position="164"/>
    </location>
</feature>
<dbReference type="GO" id="GO:0000166">
    <property type="term" value="F:nucleotide binding"/>
    <property type="evidence" value="ECO:0007669"/>
    <property type="project" value="InterPro"/>
</dbReference>
<dbReference type="Pfam" id="PF01408">
    <property type="entry name" value="GFO_IDH_MocA"/>
    <property type="match status" value="1"/>
</dbReference>
<feature type="region of interest" description="Disordered" evidence="1">
    <location>
        <begin position="394"/>
        <end position="420"/>
    </location>
</feature>
<dbReference type="InterPro" id="IPR036291">
    <property type="entry name" value="NAD(P)-bd_dom_sf"/>
</dbReference>
<evidence type="ECO:0000259" key="4">
    <source>
        <dbReference type="Pfam" id="PF19051"/>
    </source>
</evidence>
<dbReference type="PANTHER" id="PTHR43818">
    <property type="entry name" value="BCDNA.GH03377"/>
    <property type="match status" value="1"/>
</dbReference>
<dbReference type="Pfam" id="PF19051">
    <property type="entry name" value="GFO_IDH_MocA_C2"/>
    <property type="match status" value="1"/>
</dbReference>
<organism evidence="5">
    <name type="scientific">uncultured organism</name>
    <dbReference type="NCBI Taxonomy" id="155900"/>
    <lineage>
        <taxon>unclassified sequences</taxon>
        <taxon>environmental samples</taxon>
    </lineage>
</organism>
<dbReference type="InterPro" id="IPR006311">
    <property type="entry name" value="TAT_signal"/>
</dbReference>
<evidence type="ECO:0000313" key="5">
    <source>
        <dbReference type="EMBL" id="QIJ31397.1"/>
    </source>
</evidence>
<feature type="transmembrane region" description="Helical" evidence="2">
    <location>
        <begin position="12"/>
        <end position="29"/>
    </location>
</feature>
<evidence type="ECO:0000259" key="3">
    <source>
        <dbReference type="Pfam" id="PF01408"/>
    </source>
</evidence>
<dbReference type="AlphaFoldDB" id="A0A6G7MAB3"/>
<sequence length="420" mass="46891">MHAPRQYSRRRFLRHSLAAAVGVTAPYFLPSGVLARHGRPGAGDRVTVGVIGCGGRGSFLAEHMPAEGRVVALCDCYDAQVEAAQRKSKNASWATYQDYRKMIDTENLDAVIVATTDQNRVLACVLACQAGLDIYAEKPLTLTVAEGQTLIRAVRKHNRVCQVGTHQRLMEPNRFAANLIRNGAIGKVHTVLARQYKPPKRYAGLPTEAIPDGLDWDLWSGPAPLHPYNHWLHLKMDRYQGWAQWRDYSGGDVTLHGAHAADQIQNALGKDHTGPVEIWPISDKPDAQVRMRYADGTVIRFERDFGVWWGAVFVGEDGKIEINRGRIASNPPDLIKDAPKTSGGDASPHMRDWLECIKTRKKPIADVQTGHHAVNLCHLINVCRETGRKLHWDPQKETFSDDEEANSLMDRPRRKGFELA</sequence>
<dbReference type="PROSITE" id="PS51318">
    <property type="entry name" value="TAT"/>
    <property type="match status" value="1"/>
</dbReference>
<keyword evidence="2" id="KW-1133">Transmembrane helix</keyword>
<keyword evidence="2" id="KW-0812">Transmembrane</keyword>
<dbReference type="Gene3D" id="3.40.50.720">
    <property type="entry name" value="NAD(P)-binding Rossmann-like Domain"/>
    <property type="match status" value="1"/>
</dbReference>
<dbReference type="InterPro" id="IPR043906">
    <property type="entry name" value="Gfo/Idh/MocA_OxRdtase_bact_C"/>
</dbReference>
<name>A0A6G7MAB3_9ZZZZ</name>
<keyword evidence="2" id="KW-0472">Membrane</keyword>
<evidence type="ECO:0000256" key="2">
    <source>
        <dbReference type="SAM" id="Phobius"/>
    </source>
</evidence>
<proteinExistence type="predicted"/>
<dbReference type="PANTHER" id="PTHR43818:SF5">
    <property type="entry name" value="OXIDOREDUCTASE FAMILY PROTEIN"/>
    <property type="match status" value="1"/>
</dbReference>
<dbReference type="InterPro" id="IPR000683">
    <property type="entry name" value="Gfo/Idh/MocA-like_OxRdtase_N"/>
</dbReference>